<evidence type="ECO:0000256" key="1">
    <source>
        <dbReference type="SAM" id="MobiDB-lite"/>
    </source>
</evidence>
<gene>
    <name evidence="2" type="ORF">SAMN04489747_3791</name>
</gene>
<accession>A0A1G7E1F8</accession>
<feature type="region of interest" description="Disordered" evidence="1">
    <location>
        <begin position="1"/>
        <end position="23"/>
    </location>
</feature>
<dbReference type="STRING" id="675864.SAMN04489747_3791"/>
<organism evidence="2 3">
    <name type="scientific">Auraticoccus monumenti</name>
    <dbReference type="NCBI Taxonomy" id="675864"/>
    <lineage>
        <taxon>Bacteria</taxon>
        <taxon>Bacillati</taxon>
        <taxon>Actinomycetota</taxon>
        <taxon>Actinomycetes</taxon>
        <taxon>Propionibacteriales</taxon>
        <taxon>Propionibacteriaceae</taxon>
        <taxon>Auraticoccus</taxon>
    </lineage>
</organism>
<dbReference type="Proteomes" id="UP000198546">
    <property type="component" value="Chromosome i"/>
</dbReference>
<evidence type="ECO:0000313" key="3">
    <source>
        <dbReference type="Proteomes" id="UP000198546"/>
    </source>
</evidence>
<keyword evidence="3" id="KW-1185">Reference proteome</keyword>
<dbReference type="AlphaFoldDB" id="A0A1G7E1F8"/>
<proteinExistence type="predicted"/>
<dbReference type="RefSeq" id="WP_090595661.1">
    <property type="nucleotide sequence ID" value="NZ_LT629688.1"/>
</dbReference>
<reference evidence="2 3" key="1">
    <citation type="submission" date="2016-10" db="EMBL/GenBank/DDBJ databases">
        <authorList>
            <person name="de Groot N.N."/>
        </authorList>
    </citation>
    <scope>NUCLEOTIDE SEQUENCE [LARGE SCALE GENOMIC DNA]</scope>
    <source>
        <strain evidence="2 3">MON 2.2</strain>
    </source>
</reference>
<dbReference type="EMBL" id="LT629688">
    <property type="protein sequence ID" value="SDE57548.1"/>
    <property type="molecule type" value="Genomic_DNA"/>
</dbReference>
<name>A0A1G7E1F8_9ACTN</name>
<dbReference type="InterPro" id="IPR045596">
    <property type="entry name" value="DUF6459"/>
</dbReference>
<dbReference type="OrthoDB" id="3266345at2"/>
<sequence>MTTATATVPGTLRADPLPPQHPPVLELLREGRLLPDQPTLFAATTPPDHPPGGPDAPLLPDAVATAGALVRLVLESLAGRRPATQLSRWFSEDVLAELSVLRGLRRRSRRHPELVLHSLRVQHPHPAVAEVSVHLRGRDRSLAWALRLEATSQRWWCTGLELGPRPVR</sequence>
<dbReference type="Pfam" id="PF20060">
    <property type="entry name" value="DUF6459"/>
    <property type="match status" value="1"/>
</dbReference>
<evidence type="ECO:0000313" key="2">
    <source>
        <dbReference type="EMBL" id="SDE57548.1"/>
    </source>
</evidence>
<protein>
    <submittedName>
        <fullName evidence="2">Uncharacterized protein</fullName>
    </submittedName>
</protein>